<dbReference type="OrthoDB" id="9905996at2"/>
<dbReference type="EMBL" id="MJEA01000001">
    <property type="protein sequence ID" value="OQO71255.1"/>
    <property type="molecule type" value="Genomic_DNA"/>
</dbReference>
<evidence type="ECO:0000313" key="1">
    <source>
        <dbReference type="EMBL" id="OQO71255.1"/>
    </source>
</evidence>
<sequence>MKSEKVVDLVESKKFRNEHGGGDSGGGDMTKYVTKQELDLEFSKLTNHLDNRHNEIMTEIKLLRQDTSYIQNELRDQKEDFKQLKIMLVTAIAIPILLKFLGF</sequence>
<protein>
    <submittedName>
        <fullName evidence="1">Uncharacterized protein</fullName>
    </submittedName>
</protein>
<comment type="caution">
    <text evidence="1">The sequence shown here is derived from an EMBL/GenBank/DDBJ whole genome shotgun (WGS) entry which is preliminary data.</text>
</comment>
<proteinExistence type="predicted"/>
<name>A0A1V8YF65_9ENTE</name>
<dbReference type="AlphaFoldDB" id="A0A1V8YF65"/>
<reference evidence="1 2" key="1">
    <citation type="journal article" date="2017" name="BMC Microbiol.">
        <title>Comparative genomics of Enterococcus spp. isolated from bovine feces.</title>
        <authorList>
            <person name="Beukers A.G."/>
            <person name="Zaheer R."/>
            <person name="Goji N."/>
            <person name="Amoako K.K."/>
            <person name="Chaves A.V."/>
            <person name="Ward M.P."/>
            <person name="McAllister T.A."/>
        </authorList>
    </citation>
    <scope>NUCLEOTIDE SEQUENCE [LARGE SCALE GENOMIC DNA]</scope>
    <source>
        <strain evidence="1 2">F1129D 143</strain>
    </source>
</reference>
<accession>A0A1V8YF65</accession>
<organism evidence="1 2">
    <name type="scientific">Enterococcus villorum</name>
    <dbReference type="NCBI Taxonomy" id="112904"/>
    <lineage>
        <taxon>Bacteria</taxon>
        <taxon>Bacillati</taxon>
        <taxon>Bacillota</taxon>
        <taxon>Bacilli</taxon>
        <taxon>Lactobacillales</taxon>
        <taxon>Enterococcaceae</taxon>
        <taxon>Enterococcus</taxon>
    </lineage>
</organism>
<dbReference type="Proteomes" id="UP000192477">
    <property type="component" value="Unassembled WGS sequence"/>
</dbReference>
<dbReference type="RefSeq" id="WP_081181237.1">
    <property type="nucleotide sequence ID" value="NZ_JBQHTX010000026.1"/>
</dbReference>
<evidence type="ECO:0000313" key="2">
    <source>
        <dbReference type="Proteomes" id="UP000192477"/>
    </source>
</evidence>
<gene>
    <name evidence="1" type="ORF">BH747_00015</name>
</gene>
<dbReference type="STRING" id="112904.BH747_00015"/>